<dbReference type="eggNOG" id="COG2200">
    <property type="taxonomic scope" value="Bacteria"/>
</dbReference>
<dbReference type="HOGENOM" id="CLU_000445_70_50_6"/>
<dbReference type="SUPFAM" id="SSF141868">
    <property type="entry name" value="EAL domain-like"/>
    <property type="match status" value="1"/>
</dbReference>
<keyword evidence="1" id="KW-0472">Membrane</keyword>
<keyword evidence="1" id="KW-0812">Transmembrane</keyword>
<protein>
    <recommendedName>
        <fullName evidence="2">EAL domain-containing protein</fullName>
    </recommendedName>
</protein>
<dbReference type="InterPro" id="IPR035919">
    <property type="entry name" value="EAL_sf"/>
</dbReference>
<dbReference type="InterPro" id="IPR001633">
    <property type="entry name" value="EAL_dom"/>
</dbReference>
<evidence type="ECO:0000313" key="4">
    <source>
        <dbReference type="Proteomes" id="UP000008075"/>
    </source>
</evidence>
<sequence length="339" mass="39810">MKRRLLSNARDQKGEMMGLNLKSFRLLYRIFVMLFITITASTGFIFWRIFSNYQDNIQSNMGLESAFILLFLLTLLSVVFFYQHTKSSIIPEYRLKKAIKNKQFIPYIQPIICSKNNKIIGCEILVRWQHPVHGLLTPNKFIAQIEKSDLIIPLTHNLIRQVQEYFAPIAHQLPEHFHFNFNISARHYKDDSLVDDCHNFIKAFPEDSIRLILEITERELLEPDEYIISLFNKLDELGVLIALDDFGTGYSNHNYLQKFNVDLVKIGHNFVSKMNTDIISKHIVENIIDLALRLHLEIVAEGIENQKQVNQLKNYSVDYLQGYYFNHPISLDEFVKKWL</sequence>
<dbReference type="InterPro" id="IPR050706">
    <property type="entry name" value="Cyclic-di-GMP_PDE-like"/>
</dbReference>
<dbReference type="PANTHER" id="PTHR33121">
    <property type="entry name" value="CYCLIC DI-GMP PHOSPHODIESTERASE PDEF"/>
    <property type="match status" value="1"/>
</dbReference>
<gene>
    <name evidence="3" type="ordered locus">XNC1_2834</name>
</gene>
<dbReference type="KEGG" id="xne:XNC1_2834"/>
<dbReference type="GO" id="GO:0071111">
    <property type="term" value="F:cyclic-guanylate-specific phosphodiesterase activity"/>
    <property type="evidence" value="ECO:0007669"/>
    <property type="project" value="InterPro"/>
</dbReference>
<dbReference type="AlphaFoldDB" id="D3VJ31"/>
<evidence type="ECO:0000259" key="2">
    <source>
        <dbReference type="PROSITE" id="PS50883"/>
    </source>
</evidence>
<dbReference type="EMBL" id="FN667742">
    <property type="protein sequence ID" value="CBJ90888.1"/>
    <property type="molecule type" value="Genomic_DNA"/>
</dbReference>
<evidence type="ECO:0000313" key="3">
    <source>
        <dbReference type="EMBL" id="CBJ90888.1"/>
    </source>
</evidence>
<dbReference type="Pfam" id="PF00563">
    <property type="entry name" value="EAL"/>
    <property type="match status" value="1"/>
</dbReference>
<accession>D3VJ31</accession>
<keyword evidence="4" id="KW-1185">Reference proteome</keyword>
<dbReference type="Gene3D" id="3.20.20.450">
    <property type="entry name" value="EAL domain"/>
    <property type="match status" value="1"/>
</dbReference>
<organism evidence="3 4">
    <name type="scientific">Xenorhabdus nematophila (strain ATCC 19061 / DSM 3370 / CCUG 14189 / LMG 1036 / NCIMB 9965 / AN6)</name>
    <dbReference type="NCBI Taxonomy" id="406817"/>
    <lineage>
        <taxon>Bacteria</taxon>
        <taxon>Pseudomonadati</taxon>
        <taxon>Pseudomonadota</taxon>
        <taxon>Gammaproteobacteria</taxon>
        <taxon>Enterobacterales</taxon>
        <taxon>Morganellaceae</taxon>
        <taxon>Xenorhabdus</taxon>
    </lineage>
</organism>
<dbReference type="CDD" id="cd01948">
    <property type="entry name" value="EAL"/>
    <property type="match status" value="1"/>
</dbReference>
<evidence type="ECO:0000256" key="1">
    <source>
        <dbReference type="SAM" id="Phobius"/>
    </source>
</evidence>
<feature type="transmembrane region" description="Helical" evidence="1">
    <location>
        <begin position="26"/>
        <end position="50"/>
    </location>
</feature>
<dbReference type="PANTHER" id="PTHR33121:SF80">
    <property type="entry name" value="CYCLIC DI-GMP PHOSPHODIESTERASE PDEL"/>
    <property type="match status" value="1"/>
</dbReference>
<keyword evidence="1" id="KW-1133">Transmembrane helix</keyword>
<feature type="transmembrane region" description="Helical" evidence="1">
    <location>
        <begin position="62"/>
        <end position="82"/>
    </location>
</feature>
<dbReference type="SMART" id="SM00052">
    <property type="entry name" value="EAL"/>
    <property type="match status" value="1"/>
</dbReference>
<dbReference type="PROSITE" id="PS50883">
    <property type="entry name" value="EAL"/>
    <property type="match status" value="1"/>
</dbReference>
<reference evidence="3 4" key="1">
    <citation type="journal article" date="2011" name="PLoS ONE">
        <title>The entomopathogenic bacterial endosymbionts xenorhabdus and photorhabdus: convergent lifestyles from divergent genomes.</title>
        <authorList>
            <person name="Chaston J.M."/>
            <person name="Suen G."/>
            <person name="Tucker S.L."/>
            <person name="Andersen A.W."/>
            <person name="Bhasin A."/>
            <person name="Bode E."/>
            <person name="Bode H.B."/>
            <person name="Brachmann A.O."/>
            <person name="Cowles C.E."/>
            <person name="Cowles K.N."/>
            <person name="Darby C."/>
            <person name="de Leon L."/>
            <person name="Drace K."/>
            <person name="Du Z."/>
            <person name="Givaudan A."/>
            <person name="Herbert Tran E.E."/>
            <person name="Jewell K.A."/>
            <person name="Knack J.J."/>
            <person name="Krasomil-Osterfeld K.C."/>
            <person name="Kukor R."/>
            <person name="Lanois A."/>
            <person name="Latreille P."/>
            <person name="Leimgruber N.K."/>
            <person name="Lipke C.M."/>
            <person name="Liu R."/>
            <person name="Lu X."/>
            <person name="Martens E.C."/>
            <person name="Marri P.R."/>
            <person name="Medigue C."/>
            <person name="Menard M.L."/>
            <person name="Miller N.M."/>
            <person name="Morales-Soto N."/>
            <person name="Norton S."/>
            <person name="Ogier J.C."/>
            <person name="Orchard S.S."/>
            <person name="Park D."/>
            <person name="Park Y."/>
            <person name="Qurollo B.A."/>
            <person name="Sugar D.R."/>
            <person name="Richards G.R."/>
            <person name="Rouy Z."/>
            <person name="Slominski B."/>
            <person name="Slominski K."/>
            <person name="Snyder H."/>
            <person name="Tjaden B.C."/>
            <person name="van der Hoeven R."/>
            <person name="Welch R.D."/>
            <person name="Wheeler C."/>
            <person name="Xiang B."/>
            <person name="Barbazuk B."/>
            <person name="Gaudriault S."/>
            <person name="Goodner B."/>
            <person name="Slater S.C."/>
            <person name="Forst S."/>
            <person name="Goldman B.S."/>
            <person name="Goodrich-Blair H."/>
        </authorList>
    </citation>
    <scope>NUCLEOTIDE SEQUENCE [LARGE SCALE GENOMIC DNA]</scope>
    <source>
        <strain evidence="4">ATCC 19061 / DSM 3370 / CCUG 14189 / LMG 1036 / NCIMB 9965 / AN6</strain>
    </source>
</reference>
<dbReference type="STRING" id="406817.XNC1_2834"/>
<feature type="domain" description="EAL" evidence="2">
    <location>
        <begin position="88"/>
        <end position="339"/>
    </location>
</feature>
<proteinExistence type="predicted"/>
<dbReference type="Proteomes" id="UP000008075">
    <property type="component" value="Chromosome"/>
</dbReference>
<name>D3VJ31_XENNA</name>